<accession>A0A239NI92</accession>
<evidence type="ECO:0000256" key="2">
    <source>
        <dbReference type="ARBA" id="ARBA00023125"/>
    </source>
</evidence>
<dbReference type="InterPro" id="IPR009057">
    <property type="entry name" value="Homeodomain-like_sf"/>
</dbReference>
<dbReference type="Proteomes" id="UP000199693">
    <property type="component" value="Unassembled WGS sequence"/>
</dbReference>
<evidence type="ECO:0000313" key="8">
    <source>
        <dbReference type="EMBL" id="SNT54282.1"/>
    </source>
</evidence>
<keyword evidence="2" id="KW-0238">DNA-binding</keyword>
<keyword evidence="1" id="KW-0805">Transcription regulation</keyword>
<dbReference type="SMART" id="SM00448">
    <property type="entry name" value="REC"/>
    <property type="match status" value="1"/>
</dbReference>
<dbReference type="RefSeq" id="WP_089394688.1">
    <property type="nucleotide sequence ID" value="NZ_FNEC01000058.1"/>
</dbReference>
<dbReference type="AlphaFoldDB" id="A0A239NI92"/>
<dbReference type="EMBL" id="FNEC01000058">
    <property type="protein sequence ID" value="SDK91728.1"/>
    <property type="molecule type" value="Genomic_DNA"/>
</dbReference>
<dbReference type="InterPro" id="IPR011006">
    <property type="entry name" value="CheY-like_superfamily"/>
</dbReference>
<evidence type="ECO:0000313" key="7">
    <source>
        <dbReference type="EMBL" id="SDK91728.1"/>
    </source>
</evidence>
<evidence type="ECO:0000256" key="1">
    <source>
        <dbReference type="ARBA" id="ARBA00023015"/>
    </source>
</evidence>
<dbReference type="PANTHER" id="PTHR47893:SF1">
    <property type="entry name" value="REGULATORY PROTEIN PCHR"/>
    <property type="match status" value="1"/>
</dbReference>
<protein>
    <submittedName>
        <fullName evidence="7">Helix-turn-helix domain-containing protein</fullName>
    </submittedName>
    <submittedName>
        <fullName evidence="8">Two component transcriptional regulator, AraC family</fullName>
    </submittedName>
</protein>
<dbReference type="InterPro" id="IPR018062">
    <property type="entry name" value="HTH_AraC-typ_CS"/>
</dbReference>
<proteinExistence type="predicted"/>
<gene>
    <name evidence="7" type="ORF">SAMN05216189_10589</name>
    <name evidence="8" type="ORF">SAMN06295949_1478</name>
</gene>
<feature type="modified residue" description="4-aspartylphosphate" evidence="4">
    <location>
        <position position="62"/>
    </location>
</feature>
<dbReference type="PROSITE" id="PS00041">
    <property type="entry name" value="HTH_ARAC_FAMILY_1"/>
    <property type="match status" value="1"/>
</dbReference>
<evidence type="ECO:0000313" key="9">
    <source>
        <dbReference type="Proteomes" id="UP000198309"/>
    </source>
</evidence>
<dbReference type="InterPro" id="IPR020449">
    <property type="entry name" value="Tscrpt_reg_AraC-type_HTH"/>
</dbReference>
<keyword evidence="9" id="KW-1185">Reference proteome</keyword>
<dbReference type="GO" id="GO:0000160">
    <property type="term" value="P:phosphorelay signal transduction system"/>
    <property type="evidence" value="ECO:0007669"/>
    <property type="project" value="InterPro"/>
</dbReference>
<dbReference type="PROSITE" id="PS01124">
    <property type="entry name" value="HTH_ARAC_FAMILY_2"/>
    <property type="match status" value="1"/>
</dbReference>
<keyword evidence="4" id="KW-0597">Phosphoprotein</keyword>
<dbReference type="Gene3D" id="3.40.50.2300">
    <property type="match status" value="1"/>
</dbReference>
<dbReference type="GO" id="GO:0043565">
    <property type="term" value="F:sequence-specific DNA binding"/>
    <property type="evidence" value="ECO:0007669"/>
    <property type="project" value="InterPro"/>
</dbReference>
<keyword evidence="3" id="KW-0804">Transcription</keyword>
<dbReference type="Proteomes" id="UP000198309">
    <property type="component" value="Unassembled WGS sequence"/>
</dbReference>
<evidence type="ECO:0000313" key="10">
    <source>
        <dbReference type="Proteomes" id="UP000199693"/>
    </source>
</evidence>
<dbReference type="InterPro" id="IPR018060">
    <property type="entry name" value="HTH_AraC"/>
</dbReference>
<evidence type="ECO:0000259" key="6">
    <source>
        <dbReference type="PROSITE" id="PS50110"/>
    </source>
</evidence>
<dbReference type="SUPFAM" id="SSF52172">
    <property type="entry name" value="CheY-like"/>
    <property type="match status" value="1"/>
</dbReference>
<evidence type="ECO:0000259" key="5">
    <source>
        <dbReference type="PROSITE" id="PS01124"/>
    </source>
</evidence>
<organism evidence="7 10">
    <name type="scientific">Pseudomonas delhiensis</name>
    <dbReference type="NCBI Taxonomy" id="366289"/>
    <lineage>
        <taxon>Bacteria</taxon>
        <taxon>Pseudomonadati</taxon>
        <taxon>Pseudomonadota</taxon>
        <taxon>Gammaproteobacteria</taxon>
        <taxon>Pseudomonadales</taxon>
        <taxon>Pseudomonadaceae</taxon>
        <taxon>Pseudomonas</taxon>
    </lineage>
</organism>
<evidence type="ECO:0000256" key="4">
    <source>
        <dbReference type="PROSITE-ProRule" id="PRU00169"/>
    </source>
</evidence>
<evidence type="ECO:0000256" key="3">
    <source>
        <dbReference type="ARBA" id="ARBA00023163"/>
    </source>
</evidence>
<dbReference type="EMBL" id="FZPC01000047">
    <property type="protein sequence ID" value="SNT54282.1"/>
    <property type="molecule type" value="Genomic_DNA"/>
</dbReference>
<dbReference type="InterPro" id="IPR053142">
    <property type="entry name" value="PchR_regulatory_protein"/>
</dbReference>
<dbReference type="Gene3D" id="1.10.10.60">
    <property type="entry name" value="Homeodomain-like"/>
    <property type="match status" value="2"/>
</dbReference>
<dbReference type="Pfam" id="PF00072">
    <property type="entry name" value="Response_reg"/>
    <property type="match status" value="1"/>
</dbReference>
<feature type="domain" description="HTH araC/xylS-type" evidence="5">
    <location>
        <begin position="155"/>
        <end position="253"/>
    </location>
</feature>
<reference evidence="8 9" key="2">
    <citation type="submission" date="2017-06" db="EMBL/GenBank/DDBJ databases">
        <authorList>
            <person name="Varghese N."/>
            <person name="Submissions S."/>
        </authorList>
    </citation>
    <scope>NUCLEOTIDE SEQUENCE [LARGE SCALE GENOMIC DNA]</scope>
    <source>
        <strain evidence="8 9">RLD-1</strain>
    </source>
</reference>
<dbReference type="GO" id="GO:0003700">
    <property type="term" value="F:DNA-binding transcription factor activity"/>
    <property type="evidence" value="ECO:0007669"/>
    <property type="project" value="InterPro"/>
</dbReference>
<name>A0A239NI92_9PSED</name>
<dbReference type="SMART" id="SM00342">
    <property type="entry name" value="HTH_ARAC"/>
    <property type="match status" value="1"/>
</dbReference>
<dbReference type="GO" id="GO:0009893">
    <property type="term" value="P:positive regulation of metabolic process"/>
    <property type="evidence" value="ECO:0007669"/>
    <property type="project" value="UniProtKB-ARBA"/>
</dbReference>
<sequence length="263" mass="29504">MPSFIPDVLEGQRILVVDDVESERRLLAEYLQQRGCRIYLASNGQDAFKKVQLVNPDLVLMDVLMPVWDGLTCCRMMQANAHTRNIPVVFLTGACTPEERVQGLLVGAVDYISKPFNLEEVRLRLTIHLRRWGTDRQAESTPLNHVGNLDSILFQSARQLLVRSLSHTPELQELADAVGTNSKRLNEAFRQCVGVTVFEYLREERMKEACVLLSGTGLPIQAIALEVGFTSGANFSTAFRERYGLSPSQFRQSRLDLEPGDAP</sequence>
<dbReference type="Pfam" id="PF12833">
    <property type="entry name" value="HTH_18"/>
    <property type="match status" value="1"/>
</dbReference>
<dbReference type="PANTHER" id="PTHR47893">
    <property type="entry name" value="REGULATORY PROTEIN PCHR"/>
    <property type="match status" value="1"/>
</dbReference>
<dbReference type="PRINTS" id="PR00032">
    <property type="entry name" value="HTHARAC"/>
</dbReference>
<dbReference type="InterPro" id="IPR001789">
    <property type="entry name" value="Sig_transdc_resp-reg_receiver"/>
</dbReference>
<dbReference type="SUPFAM" id="SSF46689">
    <property type="entry name" value="Homeodomain-like"/>
    <property type="match status" value="2"/>
</dbReference>
<dbReference type="PROSITE" id="PS50110">
    <property type="entry name" value="RESPONSE_REGULATORY"/>
    <property type="match status" value="1"/>
</dbReference>
<feature type="domain" description="Response regulatory" evidence="6">
    <location>
        <begin position="13"/>
        <end position="129"/>
    </location>
</feature>
<reference evidence="7 10" key="1">
    <citation type="submission" date="2016-10" db="EMBL/GenBank/DDBJ databases">
        <authorList>
            <person name="de Groot N.N."/>
        </authorList>
    </citation>
    <scope>NUCLEOTIDE SEQUENCE [LARGE SCALE GENOMIC DNA]</scope>
    <source>
        <strain evidence="7 10">CCM 7361</strain>
    </source>
</reference>